<proteinExistence type="predicted"/>
<reference evidence="2 3" key="1">
    <citation type="journal article" date="2008" name="Nature">
        <title>The genome of Laccaria bicolor provides insights into mycorrhizal symbiosis.</title>
        <authorList>
            <person name="Martin F."/>
            <person name="Aerts A."/>
            <person name="Ahren D."/>
            <person name="Brun A."/>
            <person name="Danchin E.G.J."/>
            <person name="Duchaussoy F."/>
            <person name="Gibon J."/>
            <person name="Kohler A."/>
            <person name="Lindquist E."/>
            <person name="Pereda V."/>
            <person name="Salamov A."/>
            <person name="Shapiro H.J."/>
            <person name="Wuyts J."/>
            <person name="Blaudez D."/>
            <person name="Buee M."/>
            <person name="Brokstein P."/>
            <person name="Canbaeck B."/>
            <person name="Cohen D."/>
            <person name="Courty P.E."/>
            <person name="Coutinho P.M."/>
            <person name="Delaruelle C."/>
            <person name="Detter J.C."/>
            <person name="Deveau A."/>
            <person name="DiFazio S."/>
            <person name="Duplessis S."/>
            <person name="Fraissinet-Tachet L."/>
            <person name="Lucic E."/>
            <person name="Frey-Klett P."/>
            <person name="Fourrey C."/>
            <person name="Feussner I."/>
            <person name="Gay G."/>
            <person name="Grimwood J."/>
            <person name="Hoegger P.J."/>
            <person name="Jain P."/>
            <person name="Kilaru S."/>
            <person name="Labbe J."/>
            <person name="Lin Y.C."/>
            <person name="Legue V."/>
            <person name="Le Tacon F."/>
            <person name="Marmeisse R."/>
            <person name="Melayah D."/>
            <person name="Montanini B."/>
            <person name="Muratet M."/>
            <person name="Nehls U."/>
            <person name="Niculita-Hirzel H."/>
            <person name="Oudot-Le Secq M.P."/>
            <person name="Peter M."/>
            <person name="Quesneville H."/>
            <person name="Rajashekar B."/>
            <person name="Reich M."/>
            <person name="Rouhier N."/>
            <person name="Schmutz J."/>
            <person name="Yin T."/>
            <person name="Chalot M."/>
            <person name="Henrissat B."/>
            <person name="Kuees U."/>
            <person name="Lucas S."/>
            <person name="Van de Peer Y."/>
            <person name="Podila G.K."/>
            <person name="Polle A."/>
            <person name="Pukkila P.J."/>
            <person name="Richardson P.M."/>
            <person name="Rouze P."/>
            <person name="Sanders I.R."/>
            <person name="Stajich J.E."/>
            <person name="Tunlid A."/>
            <person name="Tuskan G."/>
            <person name="Grigoriev I.V."/>
        </authorList>
    </citation>
    <scope>NUCLEOTIDE SEQUENCE [LARGE SCALE GENOMIC DNA]</scope>
    <source>
        <strain evidence="3">S238N-H82 / ATCC MYA-4686</strain>
    </source>
</reference>
<organism evidence="3">
    <name type="scientific">Laccaria bicolor (strain S238N-H82 / ATCC MYA-4686)</name>
    <name type="common">Bicoloured deceiver</name>
    <name type="synonym">Laccaria laccata var. bicolor</name>
    <dbReference type="NCBI Taxonomy" id="486041"/>
    <lineage>
        <taxon>Eukaryota</taxon>
        <taxon>Fungi</taxon>
        <taxon>Dikarya</taxon>
        <taxon>Basidiomycota</taxon>
        <taxon>Agaricomycotina</taxon>
        <taxon>Agaricomycetes</taxon>
        <taxon>Agaricomycetidae</taxon>
        <taxon>Agaricales</taxon>
        <taxon>Agaricineae</taxon>
        <taxon>Hydnangiaceae</taxon>
        <taxon>Laccaria</taxon>
    </lineage>
</organism>
<dbReference type="HOGENOM" id="CLU_3014589_0_0_1"/>
<keyword evidence="3" id="KW-1185">Reference proteome</keyword>
<dbReference type="GeneID" id="6084274"/>
<feature type="region of interest" description="Disordered" evidence="1">
    <location>
        <begin position="25"/>
        <end position="44"/>
    </location>
</feature>
<name>B0DXF8_LACBS</name>
<gene>
    <name evidence="2" type="ORF">LACBIDRAFT_313058</name>
</gene>
<accession>B0DXF8</accession>
<dbReference type="KEGG" id="lbc:LACBIDRAFT_313058"/>
<dbReference type="Proteomes" id="UP000001194">
    <property type="component" value="Unassembled WGS sequence"/>
</dbReference>
<dbReference type="InParanoid" id="B0DXF8"/>
<dbReference type="EMBL" id="DS547147">
    <property type="protein sequence ID" value="EDR00614.1"/>
    <property type="molecule type" value="Genomic_DNA"/>
</dbReference>
<sequence>MPQIFPSPKALSTYHSCLLRHPATNHWKSNGHSRMNTRHVPMDDVVQPCVEDGSGV</sequence>
<protein>
    <submittedName>
        <fullName evidence="2">Predicted protein</fullName>
    </submittedName>
</protein>
<evidence type="ECO:0000313" key="3">
    <source>
        <dbReference type="Proteomes" id="UP000001194"/>
    </source>
</evidence>
<dbReference type="AlphaFoldDB" id="B0DXF8"/>
<dbReference type="RefSeq" id="XP_001888623.1">
    <property type="nucleotide sequence ID" value="XM_001888588.1"/>
</dbReference>
<evidence type="ECO:0000256" key="1">
    <source>
        <dbReference type="SAM" id="MobiDB-lite"/>
    </source>
</evidence>
<evidence type="ECO:0000313" key="2">
    <source>
        <dbReference type="EMBL" id="EDR00614.1"/>
    </source>
</evidence>